<dbReference type="Pfam" id="PF00069">
    <property type="entry name" value="Pkinase"/>
    <property type="match status" value="1"/>
</dbReference>
<evidence type="ECO:0000313" key="11">
    <source>
        <dbReference type="EMBL" id="OKH20414.1"/>
    </source>
</evidence>
<evidence type="ECO:0000256" key="4">
    <source>
        <dbReference type="ARBA" id="ARBA00022741"/>
    </source>
</evidence>
<dbReference type="OrthoDB" id="428678at2"/>
<dbReference type="PROSITE" id="PS00108">
    <property type="entry name" value="PROTEIN_KINASE_ST"/>
    <property type="match status" value="1"/>
</dbReference>
<dbReference type="EMBL" id="MRCB01000030">
    <property type="protein sequence ID" value="OKH20414.1"/>
    <property type="molecule type" value="Genomic_DNA"/>
</dbReference>
<gene>
    <name evidence="11" type="ORF">NIES593_18735</name>
</gene>
<feature type="region of interest" description="Disordered" evidence="9">
    <location>
        <begin position="278"/>
        <end position="309"/>
    </location>
</feature>
<dbReference type="RefSeq" id="WP_073601032.1">
    <property type="nucleotide sequence ID" value="NZ_MRCB01000030.1"/>
</dbReference>
<dbReference type="PROSITE" id="PS50011">
    <property type="entry name" value="PROTEIN_KINASE_DOM"/>
    <property type="match status" value="1"/>
</dbReference>
<keyword evidence="5" id="KW-0418">Kinase</keyword>
<keyword evidence="6" id="KW-0067">ATP-binding</keyword>
<evidence type="ECO:0000256" key="9">
    <source>
        <dbReference type="SAM" id="MobiDB-lite"/>
    </source>
</evidence>
<dbReference type="Proteomes" id="UP000186868">
    <property type="component" value="Unassembled WGS sequence"/>
</dbReference>
<evidence type="ECO:0000256" key="1">
    <source>
        <dbReference type="ARBA" id="ARBA00012513"/>
    </source>
</evidence>
<dbReference type="STRING" id="1921803.NIES593_18735"/>
<comment type="catalytic activity">
    <reaction evidence="8">
        <text>L-seryl-[protein] + ATP = O-phospho-L-seryl-[protein] + ADP + H(+)</text>
        <dbReference type="Rhea" id="RHEA:17989"/>
        <dbReference type="Rhea" id="RHEA-COMP:9863"/>
        <dbReference type="Rhea" id="RHEA-COMP:11604"/>
        <dbReference type="ChEBI" id="CHEBI:15378"/>
        <dbReference type="ChEBI" id="CHEBI:29999"/>
        <dbReference type="ChEBI" id="CHEBI:30616"/>
        <dbReference type="ChEBI" id="CHEBI:83421"/>
        <dbReference type="ChEBI" id="CHEBI:456216"/>
        <dbReference type="EC" id="2.7.11.1"/>
    </reaction>
</comment>
<evidence type="ECO:0000256" key="5">
    <source>
        <dbReference type="ARBA" id="ARBA00022777"/>
    </source>
</evidence>
<dbReference type="InterPro" id="IPR000719">
    <property type="entry name" value="Prot_kinase_dom"/>
</dbReference>
<dbReference type="Gene3D" id="3.30.200.20">
    <property type="entry name" value="Phosphorylase Kinase, domain 1"/>
    <property type="match status" value="1"/>
</dbReference>
<keyword evidence="4" id="KW-0547">Nucleotide-binding</keyword>
<keyword evidence="2" id="KW-0723">Serine/threonine-protein kinase</keyword>
<evidence type="ECO:0000256" key="7">
    <source>
        <dbReference type="ARBA" id="ARBA00047899"/>
    </source>
</evidence>
<accession>A0A1U7HA27</accession>
<dbReference type="Gene3D" id="1.10.510.10">
    <property type="entry name" value="Transferase(Phosphotransferase) domain 1"/>
    <property type="match status" value="1"/>
</dbReference>
<feature type="region of interest" description="Disordered" evidence="9">
    <location>
        <begin position="345"/>
        <end position="447"/>
    </location>
</feature>
<comment type="catalytic activity">
    <reaction evidence="7">
        <text>L-threonyl-[protein] + ATP = O-phospho-L-threonyl-[protein] + ADP + H(+)</text>
        <dbReference type="Rhea" id="RHEA:46608"/>
        <dbReference type="Rhea" id="RHEA-COMP:11060"/>
        <dbReference type="Rhea" id="RHEA-COMP:11605"/>
        <dbReference type="ChEBI" id="CHEBI:15378"/>
        <dbReference type="ChEBI" id="CHEBI:30013"/>
        <dbReference type="ChEBI" id="CHEBI:30616"/>
        <dbReference type="ChEBI" id="CHEBI:61977"/>
        <dbReference type="ChEBI" id="CHEBI:456216"/>
        <dbReference type="EC" id="2.7.11.1"/>
    </reaction>
</comment>
<dbReference type="SUPFAM" id="SSF56112">
    <property type="entry name" value="Protein kinase-like (PK-like)"/>
    <property type="match status" value="1"/>
</dbReference>
<reference evidence="11 12" key="1">
    <citation type="submission" date="2016-11" db="EMBL/GenBank/DDBJ databases">
        <title>Draft Genome Sequences of Nine Cyanobacterial Strains from Diverse Habitats.</title>
        <authorList>
            <person name="Zhu T."/>
            <person name="Hou S."/>
            <person name="Lu X."/>
            <person name="Hess W.R."/>
        </authorList>
    </citation>
    <scope>NUCLEOTIDE SEQUENCE [LARGE SCALE GENOMIC DNA]</scope>
    <source>
        <strain evidence="11 12">NIES-593</strain>
    </source>
</reference>
<feature type="compositionally biased region" description="Polar residues" evidence="9">
    <location>
        <begin position="345"/>
        <end position="379"/>
    </location>
</feature>
<evidence type="ECO:0000259" key="10">
    <source>
        <dbReference type="PROSITE" id="PS50011"/>
    </source>
</evidence>
<dbReference type="GO" id="GO:0005524">
    <property type="term" value="F:ATP binding"/>
    <property type="evidence" value="ECO:0007669"/>
    <property type="project" value="UniProtKB-KW"/>
</dbReference>
<proteinExistence type="predicted"/>
<organism evidence="11 12">
    <name type="scientific">Hydrococcus rivularis NIES-593</name>
    <dbReference type="NCBI Taxonomy" id="1921803"/>
    <lineage>
        <taxon>Bacteria</taxon>
        <taxon>Bacillati</taxon>
        <taxon>Cyanobacteriota</taxon>
        <taxon>Cyanophyceae</taxon>
        <taxon>Pleurocapsales</taxon>
        <taxon>Hydrococcaceae</taxon>
        <taxon>Hydrococcus</taxon>
    </lineage>
</organism>
<name>A0A1U7HA27_9CYAN</name>
<protein>
    <recommendedName>
        <fullName evidence="1">non-specific serine/threonine protein kinase</fullName>
        <ecNumber evidence="1">2.7.11.1</ecNumber>
    </recommendedName>
</protein>
<evidence type="ECO:0000256" key="8">
    <source>
        <dbReference type="ARBA" id="ARBA00048679"/>
    </source>
</evidence>
<dbReference type="PANTHER" id="PTHR24363:SF0">
    <property type="entry name" value="SERINE_THREONINE KINASE LIKE DOMAIN CONTAINING 1"/>
    <property type="match status" value="1"/>
</dbReference>
<dbReference type="SMART" id="SM00220">
    <property type="entry name" value="S_TKc"/>
    <property type="match status" value="1"/>
</dbReference>
<keyword evidence="3" id="KW-0808">Transferase</keyword>
<dbReference type="EC" id="2.7.11.1" evidence="1"/>
<dbReference type="InterPro" id="IPR008271">
    <property type="entry name" value="Ser/Thr_kinase_AS"/>
</dbReference>
<dbReference type="PANTHER" id="PTHR24363">
    <property type="entry name" value="SERINE/THREONINE PROTEIN KINASE"/>
    <property type="match status" value="1"/>
</dbReference>
<dbReference type="CDD" id="cd14014">
    <property type="entry name" value="STKc_PknB_like"/>
    <property type="match status" value="1"/>
</dbReference>
<dbReference type="GO" id="GO:0004674">
    <property type="term" value="F:protein serine/threonine kinase activity"/>
    <property type="evidence" value="ECO:0007669"/>
    <property type="project" value="UniProtKB-KW"/>
</dbReference>
<feature type="domain" description="Protein kinase" evidence="10">
    <location>
        <begin position="9"/>
        <end position="275"/>
    </location>
</feature>
<keyword evidence="12" id="KW-1185">Reference proteome</keyword>
<evidence type="ECO:0000313" key="12">
    <source>
        <dbReference type="Proteomes" id="UP000186868"/>
    </source>
</evidence>
<comment type="caution">
    <text evidence="11">The sequence shown here is derived from an EMBL/GenBank/DDBJ whole genome shotgun (WGS) entry which is preliminary data.</text>
</comment>
<evidence type="ECO:0000256" key="6">
    <source>
        <dbReference type="ARBA" id="ARBA00022840"/>
    </source>
</evidence>
<evidence type="ECO:0000256" key="2">
    <source>
        <dbReference type="ARBA" id="ARBA00022527"/>
    </source>
</evidence>
<dbReference type="AlphaFoldDB" id="A0A1U7HA27"/>
<dbReference type="InterPro" id="IPR011009">
    <property type="entry name" value="Kinase-like_dom_sf"/>
</dbReference>
<sequence length="561" mass="62068">MVDLLKNRYRILRSLSRGGFGETFLAEDTDMPSVRRCVIKKLIPIANDPQIYQLVKERFQREGIILEKLGEGSSQIPSLYAYFEESGQFYLVQEWIEGITLSEKVRQEGKLNEGVVKEILISILSVLDYIHTQHIVHRDIKPDNIIIRASDNKPVLIDFGAVKETMGTVMTTSEHSTYSIAIGTPGFMPSEQIAGRPVYASDLYSLALTAIYLLTGQYPQEFATNPATGEILWRQHALGTSPALATILDKAIQPHPRDRFLSAKEMLAAIKNEVRAIQTSSASPTGVSTAVVSPARGNSNSPVTNTNSGGLKDWQKATIVGSIIGSFVMGASIVNSYFSRQSELQISSSNSPNNSEVQPQEQNTSEVNTSPIIEPTQPSKPEAVNSPAAQPTQPSEPEVVNSPTSQPTQPSEPITQNSPPVQPPNDRNENSKTDNLPPKPPSDRNENLTNAIEENQAAEFVEKLYALLSDKRFDEARLAYGPPLAAQFDPNFFTQFERVTVENLQVISKTDSLINLIGENTYFYPDGSTQREQRTYTVRNLNGKLKITNSKFVKVTKLRQN</sequence>
<evidence type="ECO:0000256" key="3">
    <source>
        <dbReference type="ARBA" id="ARBA00022679"/>
    </source>
</evidence>
<feature type="compositionally biased region" description="Low complexity" evidence="9">
    <location>
        <begin position="402"/>
        <end position="416"/>
    </location>
</feature>